<dbReference type="AlphaFoldDB" id="A0A8J8PW52"/>
<evidence type="ECO:0000313" key="3">
    <source>
        <dbReference type="Proteomes" id="UP000766904"/>
    </source>
</evidence>
<feature type="compositionally biased region" description="Polar residues" evidence="1">
    <location>
        <begin position="139"/>
        <end position="154"/>
    </location>
</feature>
<evidence type="ECO:0000313" key="2">
    <source>
        <dbReference type="EMBL" id="TYL35966.1"/>
    </source>
</evidence>
<sequence>MNRQTASIVLIGLGLTLGVVVAAGVFGAPLVASATDLADDESNGTETMTETEFHWGTVTHETDPETGETHVDVVVEESSDVSVSTTTESGATDDHADENELTDTETFPWGAVTYTDDSDTDAAHVDVIVDAEEAVSLSVTTVSDDGTESTSTAVVQADGEPGEDGEDGADGEVSTSVNVSQSTSTSLGDDSIDIDIDIDD</sequence>
<feature type="compositionally biased region" description="Acidic residues" evidence="1">
    <location>
        <begin position="190"/>
        <end position="200"/>
    </location>
</feature>
<dbReference type="Proteomes" id="UP000766904">
    <property type="component" value="Unassembled WGS sequence"/>
</dbReference>
<accession>A0A8J8PW52</accession>
<reference evidence="2" key="1">
    <citation type="submission" date="2017-11" db="EMBL/GenBank/DDBJ databases">
        <authorList>
            <person name="Kajale S.C."/>
            <person name="Sharma A."/>
        </authorList>
    </citation>
    <scope>NUCLEOTIDE SEQUENCE</scope>
    <source>
        <strain evidence="2">LS1_42</strain>
    </source>
</reference>
<feature type="region of interest" description="Disordered" evidence="1">
    <location>
        <begin position="139"/>
        <end position="200"/>
    </location>
</feature>
<evidence type="ECO:0000256" key="1">
    <source>
        <dbReference type="SAM" id="MobiDB-lite"/>
    </source>
</evidence>
<feature type="compositionally biased region" description="Acidic residues" evidence="1">
    <location>
        <begin position="160"/>
        <end position="170"/>
    </location>
</feature>
<gene>
    <name evidence="2" type="ORF">CV102_24755</name>
</gene>
<protein>
    <submittedName>
        <fullName evidence="2">Uncharacterized protein</fullName>
    </submittedName>
</protein>
<feature type="region of interest" description="Disordered" evidence="1">
    <location>
        <begin position="78"/>
        <end position="99"/>
    </location>
</feature>
<proteinExistence type="predicted"/>
<feature type="compositionally biased region" description="Low complexity" evidence="1">
    <location>
        <begin position="80"/>
        <end position="89"/>
    </location>
</feature>
<comment type="caution">
    <text evidence="2">The sequence shown here is derived from an EMBL/GenBank/DDBJ whole genome shotgun (WGS) entry which is preliminary data.</text>
</comment>
<name>A0A8J8PW52_9EURY</name>
<feature type="compositionally biased region" description="Low complexity" evidence="1">
    <location>
        <begin position="171"/>
        <end position="186"/>
    </location>
</feature>
<dbReference type="EMBL" id="PHNJ01000025">
    <property type="protein sequence ID" value="TYL35966.1"/>
    <property type="molecule type" value="Genomic_DNA"/>
</dbReference>
<keyword evidence="3" id="KW-1185">Reference proteome</keyword>
<organism evidence="2 3">
    <name type="scientific">Natronococcus pandeyae</name>
    <dbReference type="NCBI Taxonomy" id="2055836"/>
    <lineage>
        <taxon>Archaea</taxon>
        <taxon>Methanobacteriati</taxon>
        <taxon>Methanobacteriota</taxon>
        <taxon>Stenosarchaea group</taxon>
        <taxon>Halobacteria</taxon>
        <taxon>Halobacteriales</taxon>
        <taxon>Natrialbaceae</taxon>
        <taxon>Natronococcus</taxon>
    </lineage>
</organism>